<feature type="region of interest" description="Disordered" evidence="1">
    <location>
        <begin position="1"/>
        <end position="29"/>
    </location>
</feature>
<dbReference type="Proteomes" id="UP000428325">
    <property type="component" value="Chromosome"/>
</dbReference>
<dbReference type="RefSeq" id="WP_157687930.1">
    <property type="nucleotide sequence ID" value="NZ_CP034345.1"/>
</dbReference>
<sequence length="66" mass="6970">MTVAVCPRPRVGSGAAIEGPTSGDLPVRDVDRVPSTETVPTAVADLADGTVRKRGNGRYRIGRHTR</sequence>
<organism evidence="2 3">
    <name type="scientific">Haloplanus rallus</name>
    <dbReference type="NCBI Taxonomy" id="1816183"/>
    <lineage>
        <taxon>Archaea</taxon>
        <taxon>Methanobacteriati</taxon>
        <taxon>Methanobacteriota</taxon>
        <taxon>Stenosarchaea group</taxon>
        <taxon>Halobacteria</taxon>
        <taxon>Halobacteriales</taxon>
        <taxon>Haloferacaceae</taxon>
        <taxon>Haloplanus</taxon>
    </lineage>
</organism>
<dbReference type="AlphaFoldDB" id="A0A6B9FCY3"/>
<protein>
    <submittedName>
        <fullName evidence="2">Uncharacterized protein</fullName>
    </submittedName>
</protein>
<evidence type="ECO:0000256" key="1">
    <source>
        <dbReference type="SAM" id="MobiDB-lite"/>
    </source>
</evidence>
<evidence type="ECO:0000313" key="2">
    <source>
        <dbReference type="EMBL" id="QGX93689.1"/>
    </source>
</evidence>
<dbReference type="GeneID" id="99244666"/>
<reference evidence="2 3" key="1">
    <citation type="submission" date="2018-12" db="EMBL/GenBank/DDBJ databases">
        <title>Complete genome sequence of Haloplanus rallus MBLA0036.</title>
        <authorList>
            <person name="Nam Y.-d."/>
            <person name="Kang J."/>
            <person name="Chung W.-H."/>
            <person name="Park Y.S."/>
        </authorList>
    </citation>
    <scope>NUCLEOTIDE SEQUENCE [LARGE SCALE GENOMIC DNA]</scope>
    <source>
        <strain evidence="2 3">MBLA0036</strain>
    </source>
</reference>
<name>A0A6B9FCY3_9EURY</name>
<accession>A0A6B9FCY3</accession>
<evidence type="ECO:0000313" key="3">
    <source>
        <dbReference type="Proteomes" id="UP000428325"/>
    </source>
</evidence>
<proteinExistence type="predicted"/>
<dbReference type="KEGG" id="hra:EI982_02200"/>
<dbReference type="EMBL" id="CP034345">
    <property type="protein sequence ID" value="QGX93689.1"/>
    <property type="molecule type" value="Genomic_DNA"/>
</dbReference>
<gene>
    <name evidence="2" type="ORF">EI982_02200</name>
</gene>
<keyword evidence="3" id="KW-1185">Reference proteome</keyword>